<dbReference type="AlphaFoldDB" id="A0A8R1HQ60"/>
<sequence>MVSNRLKPTVAVNKKTWGEKVDKQAKNQLVPDSSQICPKSHPIIAHDGKSLVLCRDCAQGVCAKFRTSNVEVCCQNSDDICGAGSQVLMDSLVPRDCSRKQCGKGTGEICNPAFPICSQGADCELNKSQDAHICCRKYRSKLSDRKTLVAPPPPFFYSSTTPLPFIMTTTTKMDTVIAATQEPVVTV</sequence>
<evidence type="ECO:0000313" key="2">
    <source>
        <dbReference type="Proteomes" id="UP000005237"/>
    </source>
</evidence>
<evidence type="ECO:0000313" key="1">
    <source>
        <dbReference type="EnsemblMetazoa" id="CJA08500.1"/>
    </source>
</evidence>
<organism evidence="1 2">
    <name type="scientific">Caenorhabditis japonica</name>
    <dbReference type="NCBI Taxonomy" id="281687"/>
    <lineage>
        <taxon>Eukaryota</taxon>
        <taxon>Metazoa</taxon>
        <taxon>Ecdysozoa</taxon>
        <taxon>Nematoda</taxon>
        <taxon>Chromadorea</taxon>
        <taxon>Rhabditida</taxon>
        <taxon>Rhabditina</taxon>
        <taxon>Rhabditomorpha</taxon>
        <taxon>Rhabditoidea</taxon>
        <taxon>Rhabditidae</taxon>
        <taxon>Peloderinae</taxon>
        <taxon>Caenorhabditis</taxon>
    </lineage>
</organism>
<reference evidence="1" key="2">
    <citation type="submission" date="2022-06" db="UniProtKB">
        <authorList>
            <consortium name="EnsemblMetazoa"/>
        </authorList>
    </citation>
    <scope>IDENTIFICATION</scope>
    <source>
        <strain evidence="1">DF5081</strain>
    </source>
</reference>
<proteinExistence type="predicted"/>
<keyword evidence="2" id="KW-1185">Reference proteome</keyword>
<protein>
    <submittedName>
        <fullName evidence="1">Uncharacterized protein</fullName>
    </submittedName>
</protein>
<accession>A0A8R1HQ60</accession>
<reference evidence="2" key="1">
    <citation type="submission" date="2010-08" db="EMBL/GenBank/DDBJ databases">
        <authorList>
            <consortium name="Caenorhabditis japonica Sequencing Consortium"/>
            <person name="Wilson R.K."/>
        </authorList>
    </citation>
    <scope>NUCLEOTIDE SEQUENCE [LARGE SCALE GENOMIC DNA]</scope>
    <source>
        <strain evidence="2">DF5081</strain>
    </source>
</reference>
<dbReference type="EnsemblMetazoa" id="CJA08500.1">
    <property type="protein sequence ID" value="CJA08500.1"/>
    <property type="gene ID" value="WBGene00127706"/>
</dbReference>
<dbReference type="Proteomes" id="UP000005237">
    <property type="component" value="Unassembled WGS sequence"/>
</dbReference>
<name>A0A8R1HQ60_CAEJA</name>